<name>A0ABS8UTA9_DATST</name>
<dbReference type="PANTHER" id="PTHR47723:SF19">
    <property type="entry name" value="POLYNUCLEOTIDYL TRANSFERASE, RIBONUCLEASE H-LIKE SUPERFAMILY PROTEIN"/>
    <property type="match status" value="1"/>
</dbReference>
<reference evidence="2 3" key="1">
    <citation type="journal article" date="2021" name="BMC Genomics">
        <title>Datura genome reveals duplications of psychoactive alkaloid biosynthetic genes and high mutation rate following tissue culture.</title>
        <authorList>
            <person name="Rajewski A."/>
            <person name="Carter-House D."/>
            <person name="Stajich J."/>
            <person name="Litt A."/>
        </authorList>
    </citation>
    <scope>NUCLEOTIDE SEQUENCE [LARGE SCALE GENOMIC DNA]</scope>
    <source>
        <strain evidence="2">AR-01</strain>
    </source>
</reference>
<protein>
    <recommendedName>
        <fullName evidence="1">RNase H type-1 domain-containing protein</fullName>
    </recommendedName>
</protein>
<dbReference type="InterPro" id="IPR044730">
    <property type="entry name" value="RNase_H-like_dom_plant"/>
</dbReference>
<dbReference type="EMBL" id="JACEIK010002601">
    <property type="protein sequence ID" value="MCD9638036.1"/>
    <property type="molecule type" value="Genomic_DNA"/>
</dbReference>
<evidence type="ECO:0000313" key="2">
    <source>
        <dbReference type="EMBL" id="MCD9638036.1"/>
    </source>
</evidence>
<dbReference type="PANTHER" id="PTHR47723">
    <property type="entry name" value="OS05G0353850 PROTEIN"/>
    <property type="match status" value="1"/>
</dbReference>
<dbReference type="Proteomes" id="UP000823775">
    <property type="component" value="Unassembled WGS sequence"/>
</dbReference>
<evidence type="ECO:0000259" key="1">
    <source>
        <dbReference type="Pfam" id="PF13456"/>
    </source>
</evidence>
<dbReference type="Gene3D" id="3.30.420.10">
    <property type="entry name" value="Ribonuclease H-like superfamily/Ribonuclease H"/>
    <property type="match status" value="1"/>
</dbReference>
<dbReference type="InterPro" id="IPR053151">
    <property type="entry name" value="RNase_H-like"/>
</dbReference>
<proteinExistence type="predicted"/>
<dbReference type="InterPro" id="IPR036397">
    <property type="entry name" value="RNaseH_sf"/>
</dbReference>
<accession>A0ABS8UTA9</accession>
<evidence type="ECO:0000313" key="3">
    <source>
        <dbReference type="Proteomes" id="UP000823775"/>
    </source>
</evidence>
<dbReference type="InterPro" id="IPR002156">
    <property type="entry name" value="RNaseH_domain"/>
</dbReference>
<feature type="domain" description="RNase H type-1" evidence="1">
    <location>
        <begin position="113"/>
        <end position="184"/>
    </location>
</feature>
<sequence length="184" mass="20584">MTSSSTLTIRKTNIGKQHGGYACVSKNRNNIRGSNNLDPDIAEHDNNEMVVEKMRNTRDHHENSMWILQQKLKALTKRLGGPRVKKLLGMFLTMLMSGKQDTGFGKGRNNLHNSDQGRARIGRIVRDSNGKMVMAFSIPVTCTSNNMVKALATDFGGKWCSQQGLTNFTLELDSIVIVNMMKNR</sequence>
<dbReference type="CDD" id="cd06222">
    <property type="entry name" value="RNase_H_like"/>
    <property type="match status" value="1"/>
</dbReference>
<organism evidence="2 3">
    <name type="scientific">Datura stramonium</name>
    <name type="common">Jimsonweed</name>
    <name type="synonym">Common thornapple</name>
    <dbReference type="NCBI Taxonomy" id="4076"/>
    <lineage>
        <taxon>Eukaryota</taxon>
        <taxon>Viridiplantae</taxon>
        <taxon>Streptophyta</taxon>
        <taxon>Embryophyta</taxon>
        <taxon>Tracheophyta</taxon>
        <taxon>Spermatophyta</taxon>
        <taxon>Magnoliopsida</taxon>
        <taxon>eudicotyledons</taxon>
        <taxon>Gunneridae</taxon>
        <taxon>Pentapetalae</taxon>
        <taxon>asterids</taxon>
        <taxon>lamiids</taxon>
        <taxon>Solanales</taxon>
        <taxon>Solanaceae</taxon>
        <taxon>Solanoideae</taxon>
        <taxon>Datureae</taxon>
        <taxon>Datura</taxon>
    </lineage>
</organism>
<gene>
    <name evidence="2" type="ORF">HAX54_021701</name>
</gene>
<keyword evidence="3" id="KW-1185">Reference proteome</keyword>
<comment type="caution">
    <text evidence="2">The sequence shown here is derived from an EMBL/GenBank/DDBJ whole genome shotgun (WGS) entry which is preliminary data.</text>
</comment>
<dbReference type="Pfam" id="PF13456">
    <property type="entry name" value="RVT_3"/>
    <property type="match status" value="1"/>
</dbReference>